<evidence type="ECO:0000256" key="5">
    <source>
        <dbReference type="ARBA" id="ARBA00023136"/>
    </source>
</evidence>
<dbReference type="AlphaFoldDB" id="A0A1I7FIS3"/>
<sequence length="686" mass="74579">MQPVDGVAADVRGVADRSTLTDREAGGREALLRELDEAASVLSAAGAPGAWLAEVAELRARVQSESKMIAVFGAFSAGKSSLINALLGDPVLVVSPNPTTAAVTQVASGVPGGADAVIHFKSEEQLWDDVAQAMRFLHRPVKDLEDALGQAAAWKMTEFPPSARRHAAFVKAVAAGYAELAQRLGTRQPAGGQEVRRYTAEERFACFVHRVDLAHPAAFLQRGAVLVDTPGVDSIHRRHTDVAFGYMQAADAIVFVLYYTHAFSRADREFLRELAQVQDILGTDKLFVVINAVDLATDRDERAAVRDRVAEELRRLGVRQPRVYEVSSQIGLAASMWARHPEDGRFAALLRQRLGLADGDPLPDADRLREESGVQRLAEDLTAFVEGRSLAIAEDAVQRLLQARGVDVQRVHQALSAQRAADAATHAAWRAQQQALADEWRRAADVALAGADEVESALRAEWEELAFHIGERVRLRFGDTFREAFHPGRFRAATGRGPLEEAASELADALARQLSAELRTFALRAQRQVARALAERRDRMAKRLDDVHADPGLLPEAQDVPALEPGRAQLDPELAYPAFRHFSSARQFFEGGGQQTMQQELEGVFVAAARTEVAGLTDAVCRQAADVYRRATARLLRAAAEGLVQASQPSDEAGTSAQDRFAAWEAAAAWFARRTVTEGEAAAARS</sequence>
<evidence type="ECO:0000313" key="8">
    <source>
        <dbReference type="Proteomes" id="UP000183508"/>
    </source>
</evidence>
<keyword evidence="4" id="KW-0342">GTP-binding</keyword>
<dbReference type="SUPFAM" id="SSF52540">
    <property type="entry name" value="P-loop containing nucleoside triphosphate hydrolases"/>
    <property type="match status" value="1"/>
</dbReference>
<keyword evidence="2" id="KW-0547">Nucleotide-binding</keyword>
<evidence type="ECO:0000256" key="3">
    <source>
        <dbReference type="ARBA" id="ARBA00022801"/>
    </source>
</evidence>
<dbReference type="GO" id="GO:0003924">
    <property type="term" value="F:GTPase activity"/>
    <property type="evidence" value="ECO:0007669"/>
    <property type="project" value="InterPro"/>
</dbReference>
<dbReference type="GO" id="GO:0005525">
    <property type="term" value="F:GTP binding"/>
    <property type="evidence" value="ECO:0007669"/>
    <property type="project" value="UniProtKB-KW"/>
</dbReference>
<dbReference type="Pfam" id="PF00350">
    <property type="entry name" value="Dynamin_N"/>
    <property type="match status" value="1"/>
</dbReference>
<gene>
    <name evidence="7" type="ORF">SAMN05421543_101279</name>
</gene>
<reference evidence="8" key="1">
    <citation type="submission" date="2016-10" db="EMBL/GenBank/DDBJ databases">
        <authorList>
            <person name="Varghese N."/>
        </authorList>
    </citation>
    <scope>NUCLEOTIDE SEQUENCE [LARGE SCALE GENOMIC DNA]</scope>
    <source>
        <strain evidence="8">DSM 17980</strain>
    </source>
</reference>
<dbReference type="GO" id="GO:0016020">
    <property type="term" value="C:membrane"/>
    <property type="evidence" value="ECO:0007669"/>
    <property type="project" value="UniProtKB-SubCell"/>
</dbReference>
<feature type="domain" description="Dynamin N-terminal" evidence="6">
    <location>
        <begin position="69"/>
        <end position="291"/>
    </location>
</feature>
<keyword evidence="3" id="KW-0378">Hydrolase</keyword>
<dbReference type="Gene3D" id="3.40.50.300">
    <property type="entry name" value="P-loop containing nucleotide triphosphate hydrolases"/>
    <property type="match status" value="1"/>
</dbReference>
<dbReference type="RefSeq" id="WP_074948814.1">
    <property type="nucleotide sequence ID" value="NZ_FPBV01000001.1"/>
</dbReference>
<dbReference type="EMBL" id="FPBV01000001">
    <property type="protein sequence ID" value="SFU36064.1"/>
    <property type="molecule type" value="Genomic_DNA"/>
</dbReference>
<proteinExistence type="predicted"/>
<evidence type="ECO:0000259" key="6">
    <source>
        <dbReference type="Pfam" id="PF00350"/>
    </source>
</evidence>
<organism evidence="7 8">
    <name type="scientific">Alicyclobacillus macrosporangiidus</name>
    <dbReference type="NCBI Taxonomy" id="392015"/>
    <lineage>
        <taxon>Bacteria</taxon>
        <taxon>Bacillati</taxon>
        <taxon>Bacillota</taxon>
        <taxon>Bacilli</taxon>
        <taxon>Bacillales</taxon>
        <taxon>Alicyclobacillaceae</taxon>
        <taxon>Alicyclobacillus</taxon>
    </lineage>
</organism>
<protein>
    <submittedName>
        <fullName evidence="7">Dynamin family protein</fullName>
    </submittedName>
</protein>
<accession>A0A1I7FIS3</accession>
<dbReference type="PANTHER" id="PTHR10465">
    <property type="entry name" value="TRANSMEMBRANE GTPASE FZO1"/>
    <property type="match status" value="1"/>
</dbReference>
<dbReference type="InterPro" id="IPR027094">
    <property type="entry name" value="Mitofusin_fam"/>
</dbReference>
<name>A0A1I7FIS3_9BACL</name>
<dbReference type="InterPro" id="IPR045063">
    <property type="entry name" value="Dynamin_N"/>
</dbReference>
<dbReference type="InterPro" id="IPR027417">
    <property type="entry name" value="P-loop_NTPase"/>
</dbReference>
<dbReference type="PANTHER" id="PTHR10465:SF0">
    <property type="entry name" value="SARCALUMENIN"/>
    <property type="match status" value="1"/>
</dbReference>
<keyword evidence="5" id="KW-0472">Membrane</keyword>
<comment type="subcellular location">
    <subcellularLocation>
        <location evidence="1">Membrane</location>
    </subcellularLocation>
</comment>
<dbReference type="Proteomes" id="UP000183508">
    <property type="component" value="Unassembled WGS sequence"/>
</dbReference>
<keyword evidence="8" id="KW-1185">Reference proteome</keyword>
<evidence type="ECO:0000256" key="1">
    <source>
        <dbReference type="ARBA" id="ARBA00004370"/>
    </source>
</evidence>
<dbReference type="eggNOG" id="COG0699">
    <property type="taxonomic scope" value="Bacteria"/>
</dbReference>
<evidence type="ECO:0000313" key="7">
    <source>
        <dbReference type="EMBL" id="SFU36064.1"/>
    </source>
</evidence>
<evidence type="ECO:0000256" key="2">
    <source>
        <dbReference type="ARBA" id="ARBA00022741"/>
    </source>
</evidence>
<evidence type="ECO:0000256" key="4">
    <source>
        <dbReference type="ARBA" id="ARBA00023134"/>
    </source>
</evidence>
<dbReference type="STRING" id="392015.SAMN05421543_101279"/>
<dbReference type="CDD" id="cd09912">
    <property type="entry name" value="DLP_2"/>
    <property type="match status" value="1"/>
</dbReference>